<keyword evidence="3" id="KW-0949">S-adenosyl-L-methionine</keyword>
<dbReference type="InterPro" id="IPR002935">
    <property type="entry name" value="SAM_O-MeTrfase"/>
</dbReference>
<dbReference type="OrthoDB" id="10251242at2759"/>
<dbReference type="InterPro" id="IPR050362">
    <property type="entry name" value="Cation-dep_OMT"/>
</dbReference>
<evidence type="ECO:0000256" key="3">
    <source>
        <dbReference type="ARBA" id="ARBA00022691"/>
    </source>
</evidence>
<dbReference type="PROSITE" id="PS51682">
    <property type="entry name" value="SAM_OMT_I"/>
    <property type="match status" value="1"/>
</dbReference>
<evidence type="ECO:0000313" key="5">
    <source>
        <dbReference type="EMBL" id="TNN18185.1"/>
    </source>
</evidence>
<dbReference type="GO" id="GO:0008171">
    <property type="term" value="F:O-methyltransferase activity"/>
    <property type="evidence" value="ECO:0007669"/>
    <property type="project" value="InterPro"/>
</dbReference>
<proteinExistence type="inferred from homology"/>
<dbReference type="GO" id="GO:0032259">
    <property type="term" value="P:methylation"/>
    <property type="evidence" value="ECO:0007669"/>
    <property type="project" value="UniProtKB-KW"/>
</dbReference>
<dbReference type="AlphaFoldDB" id="A0A4Z2DNT7"/>
<feature type="non-terminal residue" evidence="5">
    <location>
        <position position="1"/>
    </location>
</feature>
<name>A0A4Z2DNT7_SCHJA</name>
<dbReference type="Proteomes" id="UP000311919">
    <property type="component" value="Unassembled WGS sequence"/>
</dbReference>
<dbReference type="SUPFAM" id="SSF53335">
    <property type="entry name" value="S-adenosyl-L-methionine-dependent methyltransferases"/>
    <property type="match status" value="1"/>
</dbReference>
<dbReference type="CDD" id="cd02440">
    <property type="entry name" value="AdoMet_MTases"/>
    <property type="match status" value="1"/>
</dbReference>
<evidence type="ECO:0000256" key="2">
    <source>
        <dbReference type="ARBA" id="ARBA00022679"/>
    </source>
</evidence>
<reference evidence="5 6" key="1">
    <citation type="submission" date="2019-03" db="EMBL/GenBank/DDBJ databases">
        <title>An improved genome assembly of the fluke Schistosoma japonicum.</title>
        <authorList>
            <person name="Hu W."/>
            <person name="Luo F."/>
            <person name="Yin M."/>
            <person name="Mo X."/>
            <person name="Sun C."/>
            <person name="Wu Q."/>
            <person name="Zhu B."/>
            <person name="Xiang M."/>
            <person name="Wang J."/>
            <person name="Wang Y."/>
            <person name="Zhang T."/>
            <person name="Xu B."/>
            <person name="Zheng H."/>
            <person name="Feng Z."/>
        </authorList>
    </citation>
    <scope>NUCLEOTIDE SEQUENCE [LARGE SCALE GENOMIC DNA]</scope>
    <source>
        <strain evidence="5">HuSjv2</strain>
        <tissue evidence="5">Worms</tissue>
    </source>
</reference>
<comment type="similarity">
    <text evidence="4">Belongs to the class I-like SAM-binding methyltransferase superfamily. Cation-dependent O-methyltransferase family.</text>
</comment>
<gene>
    <name evidence="5" type="ORF">EWB00_010596</name>
</gene>
<evidence type="ECO:0000256" key="1">
    <source>
        <dbReference type="ARBA" id="ARBA00022603"/>
    </source>
</evidence>
<evidence type="ECO:0000313" key="6">
    <source>
        <dbReference type="Proteomes" id="UP000311919"/>
    </source>
</evidence>
<keyword evidence="2 5" id="KW-0808">Transferase</keyword>
<accession>A0A4Z2DNT7</accession>
<dbReference type="Pfam" id="PF01596">
    <property type="entry name" value="Methyltransf_3"/>
    <property type="match status" value="1"/>
</dbReference>
<dbReference type="GO" id="GO:0008757">
    <property type="term" value="F:S-adenosylmethionine-dependent methyltransferase activity"/>
    <property type="evidence" value="ECO:0007669"/>
    <property type="project" value="TreeGrafter"/>
</dbReference>
<sequence>VIINILICGVNRQFLYCPYLQIYLSVKHSKNISSMNKLNKRKPNYLPSSDEVYQYITDHSLRLSKAQNWLIQETSKHPLSAMLISDMEMQLLSNLCYMINAKMTLDIGVYTGYSALSIAEVLPSDGRVLALDITDAYLQDYCIPAWKMANVDSKIDFRLGPAAQTLQNLIDNGYSGTFDFALIDADKEEYSHLYELCLQLIRPRGIIAIDNVLWLLHVLDDNNKQPSTVSIRKLNDFLAKDERVRISFLNVSDGLTIVVKK</sequence>
<keyword evidence="6" id="KW-1185">Reference proteome</keyword>
<keyword evidence="1 5" id="KW-0489">Methyltransferase</keyword>
<dbReference type="PANTHER" id="PTHR10509:SF14">
    <property type="entry name" value="CAFFEOYL-COA O-METHYLTRANSFERASE 3-RELATED"/>
    <property type="match status" value="1"/>
</dbReference>
<evidence type="ECO:0000256" key="4">
    <source>
        <dbReference type="ARBA" id="ARBA00023453"/>
    </source>
</evidence>
<dbReference type="EMBL" id="SKCS01000083">
    <property type="protein sequence ID" value="TNN18185.1"/>
    <property type="molecule type" value="Genomic_DNA"/>
</dbReference>
<organism evidence="5 6">
    <name type="scientific">Schistosoma japonicum</name>
    <name type="common">Blood fluke</name>
    <dbReference type="NCBI Taxonomy" id="6182"/>
    <lineage>
        <taxon>Eukaryota</taxon>
        <taxon>Metazoa</taxon>
        <taxon>Spiralia</taxon>
        <taxon>Lophotrochozoa</taxon>
        <taxon>Platyhelminthes</taxon>
        <taxon>Trematoda</taxon>
        <taxon>Digenea</taxon>
        <taxon>Strigeidida</taxon>
        <taxon>Schistosomatoidea</taxon>
        <taxon>Schistosomatidae</taxon>
        <taxon>Schistosoma</taxon>
    </lineage>
</organism>
<dbReference type="Gene3D" id="3.40.50.150">
    <property type="entry name" value="Vaccinia Virus protein VP39"/>
    <property type="match status" value="1"/>
</dbReference>
<dbReference type="PANTHER" id="PTHR10509">
    <property type="entry name" value="O-METHYLTRANSFERASE-RELATED"/>
    <property type="match status" value="1"/>
</dbReference>
<comment type="caution">
    <text evidence="5">The sequence shown here is derived from an EMBL/GenBank/DDBJ whole genome shotgun (WGS) entry which is preliminary data.</text>
</comment>
<protein>
    <submittedName>
        <fullName evidence="5">Putative caffeoyl-CoA O-methyltransferase 2 isoform 2</fullName>
    </submittedName>
</protein>
<dbReference type="InterPro" id="IPR029063">
    <property type="entry name" value="SAM-dependent_MTases_sf"/>
</dbReference>